<keyword evidence="2" id="KW-1185">Reference proteome</keyword>
<dbReference type="AlphaFoldDB" id="A0A3N6PDD6"/>
<dbReference type="RefSeq" id="WP_124146072.1">
    <property type="nucleotide sequence ID" value="NZ_CAWOKI010000136.1"/>
</dbReference>
<accession>A0A3N6PDD6</accession>
<evidence type="ECO:0000313" key="1">
    <source>
        <dbReference type="EMBL" id="RQH47192.1"/>
    </source>
</evidence>
<name>A0A3N6PDD6_9CYAN</name>
<gene>
    <name evidence="1" type="ORF">D5R40_09090</name>
</gene>
<comment type="caution">
    <text evidence="1">The sequence shown here is derived from an EMBL/GenBank/DDBJ whole genome shotgun (WGS) entry which is preliminary data.</text>
</comment>
<sequence length="73" mass="8539">MIEPDFPHIMLAFEYKGWKVEIDQGEMNGYPTYAVWANYKLGCVVAVPYASSRQEAVKRAKQWIDDRNNRKIT</sequence>
<dbReference type="OrthoDB" id="582729at2"/>
<reference evidence="1 2" key="1">
    <citation type="journal article" date="2018" name="ACS Chem. Biol.">
        <title>Ketoreductase domain dysfunction expands chemodiversity: malyngamide biosynthesis in the cyanobacterium Okeania hirsuta.</title>
        <authorList>
            <person name="Moss N.A."/>
            <person name="Leao T."/>
            <person name="Rankin M."/>
            <person name="McCullough T.M."/>
            <person name="Qu P."/>
            <person name="Korobeynikov A."/>
            <person name="Smith J.L."/>
            <person name="Gerwick L."/>
            <person name="Gerwick W.H."/>
        </authorList>
    </citation>
    <scope>NUCLEOTIDE SEQUENCE [LARGE SCALE GENOMIC DNA]</scope>
    <source>
        <strain evidence="1 2">PAB10Feb10-1</strain>
    </source>
</reference>
<dbReference type="Proteomes" id="UP000269154">
    <property type="component" value="Unassembled WGS sequence"/>
</dbReference>
<protein>
    <submittedName>
        <fullName evidence="1">Uncharacterized protein</fullName>
    </submittedName>
</protein>
<dbReference type="EMBL" id="RCBY01000037">
    <property type="protein sequence ID" value="RQH47192.1"/>
    <property type="molecule type" value="Genomic_DNA"/>
</dbReference>
<proteinExistence type="predicted"/>
<evidence type="ECO:0000313" key="2">
    <source>
        <dbReference type="Proteomes" id="UP000269154"/>
    </source>
</evidence>
<organism evidence="1 2">
    <name type="scientific">Okeania hirsuta</name>
    <dbReference type="NCBI Taxonomy" id="1458930"/>
    <lineage>
        <taxon>Bacteria</taxon>
        <taxon>Bacillati</taxon>
        <taxon>Cyanobacteriota</taxon>
        <taxon>Cyanophyceae</taxon>
        <taxon>Oscillatoriophycideae</taxon>
        <taxon>Oscillatoriales</taxon>
        <taxon>Microcoleaceae</taxon>
        <taxon>Okeania</taxon>
    </lineage>
</organism>